<dbReference type="SUPFAM" id="SSF55666">
    <property type="entry name" value="Ribonuclease PH domain 2-like"/>
    <property type="match status" value="2"/>
</dbReference>
<dbReference type="FunFam" id="3.30.230.70:FF:000001">
    <property type="entry name" value="Polyribonucleotide nucleotidyltransferase"/>
    <property type="match status" value="1"/>
</dbReference>
<protein>
    <recommendedName>
        <fullName evidence="8">Polyribonucleotide nucleotidyltransferase</fullName>
        <ecNumber evidence="8">2.7.7.8</ecNumber>
    </recommendedName>
    <alternativeName>
        <fullName evidence="8">Polynucleotide phosphorylase</fullName>
        <shortName evidence="8">PNPase</shortName>
    </alternativeName>
</protein>
<dbReference type="GO" id="GO:0006396">
    <property type="term" value="P:RNA processing"/>
    <property type="evidence" value="ECO:0007669"/>
    <property type="project" value="InterPro"/>
</dbReference>
<dbReference type="InterPro" id="IPR015847">
    <property type="entry name" value="ExoRNase_PH_dom2"/>
</dbReference>
<comment type="subcellular location">
    <subcellularLocation>
        <location evidence="8">Cytoplasm</location>
    </subcellularLocation>
</comment>
<feature type="binding site" evidence="8">
    <location>
        <position position="501"/>
    </location>
    <ligand>
        <name>Mg(2+)</name>
        <dbReference type="ChEBI" id="CHEBI:18420"/>
    </ligand>
</feature>
<dbReference type="InterPro" id="IPR036612">
    <property type="entry name" value="KH_dom_type_1_sf"/>
</dbReference>
<evidence type="ECO:0000256" key="9">
    <source>
        <dbReference type="SAM" id="Coils"/>
    </source>
</evidence>
<dbReference type="Gene3D" id="2.40.50.140">
    <property type="entry name" value="Nucleic acid-binding proteins"/>
    <property type="match status" value="1"/>
</dbReference>
<dbReference type="InterPro" id="IPR036345">
    <property type="entry name" value="ExoRNase_PH_dom2_sf"/>
</dbReference>
<evidence type="ECO:0000313" key="12">
    <source>
        <dbReference type="Proteomes" id="UP000013941"/>
    </source>
</evidence>
<evidence type="ECO:0000256" key="7">
    <source>
        <dbReference type="ARBA" id="ARBA00022884"/>
    </source>
</evidence>
<dbReference type="GO" id="GO:0005829">
    <property type="term" value="C:cytosol"/>
    <property type="evidence" value="ECO:0007669"/>
    <property type="project" value="UniProtKB-ARBA"/>
</dbReference>
<evidence type="ECO:0000256" key="5">
    <source>
        <dbReference type="ARBA" id="ARBA00022723"/>
    </source>
</evidence>
<dbReference type="NCBIfam" id="TIGR03591">
    <property type="entry name" value="polynuc_phos"/>
    <property type="match status" value="1"/>
</dbReference>
<dbReference type="Pfam" id="PF03725">
    <property type="entry name" value="RNase_PH_C"/>
    <property type="match status" value="1"/>
</dbReference>
<dbReference type="Pfam" id="PF01138">
    <property type="entry name" value="RNase_PH"/>
    <property type="match status" value="2"/>
</dbReference>
<dbReference type="CDD" id="cd02393">
    <property type="entry name" value="KH-I_PNPase"/>
    <property type="match status" value="1"/>
</dbReference>
<dbReference type="EC" id="2.7.7.8" evidence="8"/>
<keyword evidence="12" id="KW-1185">Reference proteome</keyword>
<feature type="coiled-coil region" evidence="9">
    <location>
        <begin position="223"/>
        <end position="250"/>
    </location>
</feature>
<dbReference type="KEGG" id="nzs:SLY_0485"/>
<accession>R4RM49</accession>
<dbReference type="Gene3D" id="3.30.230.70">
    <property type="entry name" value="GHMP Kinase, N-terminal domain"/>
    <property type="match status" value="2"/>
</dbReference>
<comment type="cofactor">
    <cofactor evidence="8">
        <name>Mg(2+)</name>
        <dbReference type="ChEBI" id="CHEBI:18420"/>
    </cofactor>
</comment>
<dbReference type="PROSITE" id="PS50126">
    <property type="entry name" value="S1"/>
    <property type="match status" value="1"/>
</dbReference>
<dbReference type="SMART" id="SM00316">
    <property type="entry name" value="S1"/>
    <property type="match status" value="1"/>
</dbReference>
<dbReference type="AlphaFoldDB" id="R4RM49"/>
<keyword evidence="4 8" id="KW-0548">Nucleotidyltransferase</keyword>
<evidence type="ECO:0000256" key="2">
    <source>
        <dbReference type="ARBA" id="ARBA00022490"/>
    </source>
</evidence>
<feature type="binding site" evidence="8">
    <location>
        <position position="507"/>
    </location>
    <ligand>
        <name>Mg(2+)</name>
        <dbReference type="ChEBI" id="CHEBI:18420"/>
    </ligand>
</feature>
<dbReference type="PROSITE" id="PS50084">
    <property type="entry name" value="KH_TYPE_1"/>
    <property type="match status" value="1"/>
</dbReference>
<dbReference type="InterPro" id="IPR001247">
    <property type="entry name" value="ExoRNase_PH_dom1"/>
</dbReference>
<evidence type="ECO:0000256" key="8">
    <source>
        <dbReference type="HAMAP-Rule" id="MF_01595"/>
    </source>
</evidence>
<dbReference type="InterPro" id="IPR012162">
    <property type="entry name" value="PNPase"/>
</dbReference>
<feature type="domain" description="S1 motif" evidence="10">
    <location>
        <begin position="638"/>
        <end position="710"/>
    </location>
</feature>
<dbReference type="InterPro" id="IPR027408">
    <property type="entry name" value="PNPase/RNase_PH_dom_sf"/>
</dbReference>
<reference evidence="11 12" key="1">
    <citation type="journal article" date="2013" name="BMC Genomics">
        <title>Comparison of the complete genome sequence of two closely related isolates of 'Candidatus Phytoplasma australiense' reveals genome plasticity.</title>
        <authorList>
            <person name="Andersen M.T."/>
            <person name="Liefting L.W."/>
            <person name="Havukkala I."/>
            <person name="Beever R.E."/>
        </authorList>
    </citation>
    <scope>NUCLEOTIDE SEQUENCE [LARGE SCALE GENOMIC DNA]</scope>
    <source>
        <strain evidence="11 12">NZSb11</strain>
    </source>
</reference>
<dbReference type="InterPro" id="IPR004087">
    <property type="entry name" value="KH_dom"/>
</dbReference>
<evidence type="ECO:0000256" key="6">
    <source>
        <dbReference type="ARBA" id="ARBA00022842"/>
    </source>
</evidence>
<keyword evidence="5 8" id="KW-0479">Metal-binding</keyword>
<dbReference type="PATRIC" id="fig|980422.3.peg.451"/>
<dbReference type="EMBL" id="CP002548">
    <property type="protein sequence ID" value="AGL90405.1"/>
    <property type="molecule type" value="Genomic_DNA"/>
</dbReference>
<evidence type="ECO:0000256" key="3">
    <source>
        <dbReference type="ARBA" id="ARBA00022679"/>
    </source>
</evidence>
<dbReference type="PIRSF" id="PIRSF005499">
    <property type="entry name" value="PNPase"/>
    <property type="match status" value="1"/>
</dbReference>
<keyword evidence="7 8" id="KW-0694">RNA-binding</keyword>
<dbReference type="InterPro" id="IPR003029">
    <property type="entry name" value="S1_domain"/>
</dbReference>
<dbReference type="SUPFAM" id="SSF54791">
    <property type="entry name" value="Eukaryotic type KH-domain (KH-domain type I)"/>
    <property type="match status" value="1"/>
</dbReference>
<dbReference type="FunFam" id="3.30.1370.10:FF:000001">
    <property type="entry name" value="Polyribonucleotide nucleotidyltransferase"/>
    <property type="match status" value="1"/>
</dbReference>
<dbReference type="SUPFAM" id="SSF46915">
    <property type="entry name" value="Polynucleotide phosphorylase/guanosine pentaphosphate synthase (PNPase/GPSI), domain 3"/>
    <property type="match status" value="1"/>
</dbReference>
<dbReference type="SUPFAM" id="SSF50249">
    <property type="entry name" value="Nucleic acid-binding proteins"/>
    <property type="match status" value="1"/>
</dbReference>
<keyword evidence="3 8" id="KW-0808">Transferase</keyword>
<dbReference type="FunFam" id="3.30.230.70:FF:000002">
    <property type="entry name" value="Polyribonucleotide nucleotidyltransferase"/>
    <property type="match status" value="1"/>
</dbReference>
<dbReference type="HAMAP" id="MF_01595">
    <property type="entry name" value="PNPase"/>
    <property type="match status" value="1"/>
</dbReference>
<evidence type="ECO:0000259" key="10">
    <source>
        <dbReference type="PROSITE" id="PS50126"/>
    </source>
</evidence>
<dbReference type="InterPro" id="IPR020568">
    <property type="entry name" value="Ribosomal_Su5_D2-typ_SF"/>
</dbReference>
<dbReference type="GO" id="GO:0000175">
    <property type="term" value="F:3'-5'-RNA exonuclease activity"/>
    <property type="evidence" value="ECO:0007669"/>
    <property type="project" value="TreeGrafter"/>
</dbReference>
<keyword evidence="9" id="KW-0175">Coiled coil</keyword>
<dbReference type="GO" id="GO:0000287">
    <property type="term" value="F:magnesium ion binding"/>
    <property type="evidence" value="ECO:0007669"/>
    <property type="project" value="UniProtKB-UniRule"/>
</dbReference>
<keyword evidence="2 8" id="KW-0963">Cytoplasm</keyword>
<evidence type="ECO:0000256" key="1">
    <source>
        <dbReference type="ARBA" id="ARBA00007404"/>
    </source>
</evidence>
<dbReference type="InterPro" id="IPR004088">
    <property type="entry name" value="KH_dom_type_1"/>
</dbReference>
<dbReference type="Pfam" id="PF00013">
    <property type="entry name" value="KH_1"/>
    <property type="match status" value="1"/>
</dbReference>
<dbReference type="OrthoDB" id="9804305at2"/>
<gene>
    <name evidence="11" type="primary">pnpA</name>
    <name evidence="8" type="synonym">pnp</name>
    <name evidence="11" type="ORF">SLY_0485</name>
</gene>
<dbReference type="InterPro" id="IPR012340">
    <property type="entry name" value="NA-bd_OB-fold"/>
</dbReference>
<dbReference type="SUPFAM" id="SSF54211">
    <property type="entry name" value="Ribosomal protein S5 domain 2-like"/>
    <property type="match status" value="2"/>
</dbReference>
<dbReference type="GO" id="GO:0003723">
    <property type="term" value="F:RNA binding"/>
    <property type="evidence" value="ECO:0007669"/>
    <property type="project" value="UniProtKB-UniRule"/>
</dbReference>
<name>R4RM49_PHYAS</name>
<dbReference type="SMART" id="SM00322">
    <property type="entry name" value="KH"/>
    <property type="match status" value="1"/>
</dbReference>
<evidence type="ECO:0000256" key="4">
    <source>
        <dbReference type="ARBA" id="ARBA00022695"/>
    </source>
</evidence>
<dbReference type="GO" id="GO:0006402">
    <property type="term" value="P:mRNA catabolic process"/>
    <property type="evidence" value="ECO:0007669"/>
    <property type="project" value="UniProtKB-UniRule"/>
</dbReference>
<dbReference type="PANTHER" id="PTHR11252:SF0">
    <property type="entry name" value="POLYRIBONUCLEOTIDE NUCLEOTIDYLTRANSFERASE 1, MITOCHONDRIAL"/>
    <property type="match status" value="1"/>
</dbReference>
<dbReference type="InterPro" id="IPR036456">
    <property type="entry name" value="PNPase_PH_RNA-bd_sf"/>
</dbReference>
<dbReference type="CDD" id="cd11364">
    <property type="entry name" value="RNase_PH_PNPase_2"/>
    <property type="match status" value="1"/>
</dbReference>
<dbReference type="Gene3D" id="3.30.1370.10">
    <property type="entry name" value="K Homology domain, type 1"/>
    <property type="match status" value="1"/>
</dbReference>
<dbReference type="PANTHER" id="PTHR11252">
    <property type="entry name" value="POLYRIBONUCLEOTIDE NUCLEOTIDYLTRANSFERASE"/>
    <property type="match status" value="1"/>
</dbReference>
<keyword evidence="6 8" id="KW-0460">Magnesium</keyword>
<proteinExistence type="inferred from homology"/>
<comment type="catalytic activity">
    <reaction evidence="8">
        <text>RNA(n+1) + phosphate = RNA(n) + a ribonucleoside 5'-diphosphate</text>
        <dbReference type="Rhea" id="RHEA:22096"/>
        <dbReference type="Rhea" id="RHEA-COMP:14527"/>
        <dbReference type="Rhea" id="RHEA-COMP:17342"/>
        <dbReference type="ChEBI" id="CHEBI:43474"/>
        <dbReference type="ChEBI" id="CHEBI:57930"/>
        <dbReference type="ChEBI" id="CHEBI:140395"/>
        <dbReference type="EC" id="2.7.7.8"/>
    </reaction>
</comment>
<dbReference type="Proteomes" id="UP000013941">
    <property type="component" value="Chromosome"/>
</dbReference>
<dbReference type="GO" id="GO:0004654">
    <property type="term" value="F:polyribonucleotide nucleotidyltransferase activity"/>
    <property type="evidence" value="ECO:0007669"/>
    <property type="project" value="UniProtKB-UniRule"/>
</dbReference>
<dbReference type="NCBIfam" id="NF008805">
    <property type="entry name" value="PRK11824.1"/>
    <property type="match status" value="1"/>
</dbReference>
<dbReference type="RefSeq" id="WP_015637961.1">
    <property type="nucleotide sequence ID" value="NC_021236.1"/>
</dbReference>
<dbReference type="HOGENOM" id="CLU_004217_2_2_14"/>
<sequence length="710" mass="80205">MLKQVFETTDLKNSFQVEIGTYARNVDPSVLIRFQDTVVLTTTVFSNKKNNFDFLPLTVIYQEKFYAAGKIPGSFLRREGRSTDHEILSSRLIDRSLRPLFPKEFRQEIQVINTVLSSNPDFKSEIASILGSSLSLLISEIPFFEPVAGVYVAYIQNQFVINPNAQQLTNSPLHLLVAGTKKNVVMIEAHASEVSEEMFLEAIVFAHEYIKKLCLFQEDVQKKVGQTKKLIDLDAELQSLEKEFNEQYREQTRTLVANVFEQDQKNDLQVFKKKILAKAQQKAFVKTIDQITFFDVEEQKKYLLLIENLFQKLFNQEMRNYIIKNKKRPDKRTLEEVRNLDSQIDLLPRPHGSALFTRGQTQSLAVVTLGTLSESKIIDDLSGESNKRFMLHYNFPPFAVGSIGRYAAPSRREIGHGNLAEKAILPLLPEENDFPYAIRVVSEILESNGSSSQATVCATSMSLMAAGVPLKRAVSGIAMGLFMDSKTNEYVILSDIQGLEDHIGDMDLKIAGSDKGITALQMDLKIEGISQAILKQAFFQAKKGRLHILEHMNKTIASPRKEMSQYSPKVQMFQIKPEKIRDVIGSAGKIINQIIENHDGVKIDIEQDGRIFVMHSNLETVKQAILFIKNLIQDAEVNSIYHAHISRFLNDKAGNILGAFAQVSPSIEGLIRFSKAKKENDVVKIGDKVLVKCVKINERGRIDFVLISKK</sequence>
<organism evidence="11 12">
    <name type="scientific">Strawberry lethal yellows phytoplasma (CPA) str. NZSb11</name>
    <dbReference type="NCBI Taxonomy" id="980422"/>
    <lineage>
        <taxon>Bacteria</taxon>
        <taxon>Bacillati</taxon>
        <taxon>Mycoplasmatota</taxon>
        <taxon>Mollicutes</taxon>
        <taxon>Acholeplasmatales</taxon>
        <taxon>Acholeplasmataceae</taxon>
        <taxon>Candidatus Phytoplasma</taxon>
        <taxon>16SrXII (Stolbur group)</taxon>
    </lineage>
</organism>
<evidence type="ECO:0000313" key="11">
    <source>
        <dbReference type="EMBL" id="AGL90405.1"/>
    </source>
</evidence>
<comment type="function">
    <text evidence="8">Involved in mRNA degradation. Catalyzes the phosphorolysis of single-stranded polyribonucleotides processively in the 3'- to 5'-direction.</text>
</comment>
<comment type="similarity">
    <text evidence="1 8">Belongs to the polyribonucleotide nucleotidyltransferase family.</text>
</comment>